<gene>
    <name evidence="6" type="primary">bcpC</name>
    <name evidence="6" type="ORF">MGMO_5c00220</name>
</gene>
<dbReference type="InterPro" id="IPR017684">
    <property type="entry name" value="Phosphono-pyrv_decarboxylase"/>
</dbReference>
<dbReference type="AlphaFoldDB" id="V5CBA1"/>
<dbReference type="PANTHER" id="PTHR42818">
    <property type="entry name" value="SULFOPYRUVATE DECARBOXYLASE SUBUNIT ALPHA"/>
    <property type="match status" value="1"/>
</dbReference>
<sequence>MIDPEDFLDSLKKSDIRFVTGVPDSLLKDVCACITDNLPPTRHVIATNEGSAIGLAIGQYLVSGRPSLVYLQNSGLGNIVNPIASLADPEVYGIPMLLMIGWRGEVLSQGEQIHDEPQHVKQGKITVGQLDVLDIPYRIFDKETNVLNTVEELTDLALARSGPVAMLVRKHTFSAFKLRDSRNEQHLLTRESAIQFIIACLPESLPVVATTGMASRELFELRKAAVSGYQRDFLTVGGMGHASQIATGIALARSGKKVVCIDGDGAMLMHMGCLIISAGCPNILHIVINNGAHDSVGGQPTLALGLELKNIADSCGYGLAISTSTEEEIKNAIEVMLDANCSCFLEIICKRGSRADLGRPDRKPSVNKSEFMSFLKGGLGD</sequence>
<keyword evidence="3 6" id="KW-0456">Lyase</keyword>
<dbReference type="PATRIC" id="fig|1116472.3.peg.89"/>
<dbReference type="OrthoDB" id="9785953at2"/>
<dbReference type="Gene3D" id="3.40.50.970">
    <property type="match status" value="2"/>
</dbReference>
<keyword evidence="2" id="KW-0786">Thiamine pyrophosphate</keyword>
<dbReference type="InterPro" id="IPR012001">
    <property type="entry name" value="Thiamin_PyroP_enz_TPP-bd_dom"/>
</dbReference>
<dbReference type="STRING" id="1116472.MGMO_5c00220"/>
<dbReference type="GO" id="GO:0033980">
    <property type="term" value="F:phosphonopyruvate decarboxylase activity"/>
    <property type="evidence" value="ECO:0007669"/>
    <property type="project" value="UniProtKB-EC"/>
</dbReference>
<evidence type="ECO:0000259" key="4">
    <source>
        <dbReference type="Pfam" id="PF02775"/>
    </source>
</evidence>
<dbReference type="CDD" id="cd03371">
    <property type="entry name" value="TPP_PpyrDC"/>
    <property type="match status" value="1"/>
</dbReference>
<dbReference type="InterPro" id="IPR051818">
    <property type="entry name" value="TPP_dependent_decarboxylase"/>
</dbReference>
<keyword evidence="7" id="KW-1185">Reference proteome</keyword>
<comment type="caution">
    <text evidence="6">The sequence shown here is derived from an EMBL/GenBank/DDBJ whole genome shotgun (WGS) entry which is preliminary data.</text>
</comment>
<dbReference type="CDD" id="cd07035">
    <property type="entry name" value="TPP_PYR_POX_like"/>
    <property type="match status" value="1"/>
</dbReference>
<dbReference type="EC" id="4.1.1.82" evidence="6"/>
<evidence type="ECO:0000259" key="5">
    <source>
        <dbReference type="Pfam" id="PF02776"/>
    </source>
</evidence>
<evidence type="ECO:0000256" key="2">
    <source>
        <dbReference type="ARBA" id="ARBA00023052"/>
    </source>
</evidence>
<dbReference type="InterPro" id="IPR011766">
    <property type="entry name" value="TPP_enzyme_TPP-bd"/>
</dbReference>
<proteinExistence type="predicted"/>
<feature type="domain" description="Thiamine pyrophosphate enzyme TPP-binding" evidence="4">
    <location>
        <begin position="235"/>
        <end position="347"/>
    </location>
</feature>
<dbReference type="SUPFAM" id="SSF52518">
    <property type="entry name" value="Thiamin diphosphate-binding fold (THDP-binding)"/>
    <property type="match status" value="2"/>
</dbReference>
<keyword evidence="1" id="KW-0210">Decarboxylase</keyword>
<dbReference type="eggNOG" id="COG0028">
    <property type="taxonomic scope" value="Bacteria"/>
</dbReference>
<dbReference type="NCBIfam" id="TIGR03297">
    <property type="entry name" value="Ppyr-DeCO2ase"/>
    <property type="match status" value="1"/>
</dbReference>
<feature type="domain" description="Thiamine pyrophosphate enzyme N-terminal TPP-binding" evidence="5">
    <location>
        <begin position="7"/>
        <end position="117"/>
    </location>
</feature>
<evidence type="ECO:0000256" key="1">
    <source>
        <dbReference type="ARBA" id="ARBA00022793"/>
    </source>
</evidence>
<evidence type="ECO:0000313" key="7">
    <source>
        <dbReference type="Proteomes" id="UP000017842"/>
    </source>
</evidence>
<reference evidence="6 7" key="1">
    <citation type="journal article" date="2013" name="Genome Announc.">
        <title>Draft Genome Sequence of the Methanotrophic Gammaproteobacterium Methyloglobulus morosus DSM 22980 Strain KoM1.</title>
        <authorList>
            <person name="Poehlein A."/>
            <person name="Deutzmann J.S."/>
            <person name="Daniel R."/>
            <person name="Simeonova D.D."/>
        </authorList>
    </citation>
    <scope>NUCLEOTIDE SEQUENCE [LARGE SCALE GENOMIC DNA]</scope>
    <source>
        <strain evidence="6 7">KoM1</strain>
    </source>
</reference>
<dbReference type="GO" id="GO:0030976">
    <property type="term" value="F:thiamine pyrophosphate binding"/>
    <property type="evidence" value="ECO:0007669"/>
    <property type="project" value="InterPro"/>
</dbReference>
<dbReference type="PANTHER" id="PTHR42818:SF1">
    <property type="entry name" value="SULFOPYRUVATE DECARBOXYLASE"/>
    <property type="match status" value="1"/>
</dbReference>
<accession>V5CBA1</accession>
<protein>
    <submittedName>
        <fullName evidence="6">Phosphonopyruvate decarboxylase BcpC</fullName>
        <ecNumber evidence="6">4.1.1.82</ecNumber>
    </submittedName>
</protein>
<organism evidence="6 7">
    <name type="scientific">Methyloglobulus morosus KoM1</name>
    <dbReference type="NCBI Taxonomy" id="1116472"/>
    <lineage>
        <taxon>Bacteria</taxon>
        <taxon>Pseudomonadati</taxon>
        <taxon>Pseudomonadota</taxon>
        <taxon>Gammaproteobacteria</taxon>
        <taxon>Methylococcales</taxon>
        <taxon>Methylococcaceae</taxon>
        <taxon>Methyloglobulus</taxon>
    </lineage>
</organism>
<dbReference type="EMBL" id="AYLO01000005">
    <property type="protein sequence ID" value="ESS74083.1"/>
    <property type="molecule type" value="Genomic_DNA"/>
</dbReference>
<dbReference type="InterPro" id="IPR029061">
    <property type="entry name" value="THDP-binding"/>
</dbReference>
<evidence type="ECO:0000256" key="3">
    <source>
        <dbReference type="ARBA" id="ARBA00023239"/>
    </source>
</evidence>
<keyword evidence="6" id="KW-0670">Pyruvate</keyword>
<dbReference type="Pfam" id="PF02775">
    <property type="entry name" value="TPP_enzyme_C"/>
    <property type="match status" value="1"/>
</dbReference>
<dbReference type="Proteomes" id="UP000017842">
    <property type="component" value="Unassembled WGS sequence"/>
</dbReference>
<dbReference type="RefSeq" id="WP_023493021.1">
    <property type="nucleotide sequence ID" value="NZ_AYLO01000005.1"/>
</dbReference>
<name>V5CBA1_9GAMM</name>
<dbReference type="GO" id="GO:0032923">
    <property type="term" value="P:organic phosphonate biosynthetic process"/>
    <property type="evidence" value="ECO:0007669"/>
    <property type="project" value="InterPro"/>
</dbReference>
<dbReference type="Pfam" id="PF02776">
    <property type="entry name" value="TPP_enzyme_N"/>
    <property type="match status" value="1"/>
</dbReference>
<evidence type="ECO:0000313" key="6">
    <source>
        <dbReference type="EMBL" id="ESS74083.1"/>
    </source>
</evidence>